<dbReference type="InterPro" id="IPR043746">
    <property type="entry name" value="DUF5691"/>
</dbReference>
<proteinExistence type="predicted"/>
<dbReference type="Proteomes" id="UP000280066">
    <property type="component" value="Unassembled WGS sequence"/>
</dbReference>
<accession>A0A3R9M6A1</accession>
<protein>
    <submittedName>
        <fullName evidence="1">Uncharacterized protein</fullName>
    </submittedName>
</protein>
<dbReference type="RefSeq" id="WP_125429446.1">
    <property type="nucleotide sequence ID" value="NZ_RWIS01000006.1"/>
</dbReference>
<reference evidence="1 2" key="1">
    <citation type="submission" date="2018-12" db="EMBL/GenBank/DDBJ databases">
        <authorList>
            <person name="Feng G."/>
            <person name="Zhu H."/>
        </authorList>
    </citation>
    <scope>NUCLEOTIDE SEQUENCE [LARGE SCALE GENOMIC DNA]</scope>
    <source>
        <strain evidence="1 2">9PBR-2</strain>
    </source>
</reference>
<dbReference type="Pfam" id="PF18944">
    <property type="entry name" value="DUF5691"/>
    <property type="match status" value="1"/>
</dbReference>
<evidence type="ECO:0000313" key="2">
    <source>
        <dbReference type="Proteomes" id="UP000280066"/>
    </source>
</evidence>
<dbReference type="OrthoDB" id="262508at2"/>
<organism evidence="1 2">
    <name type="scientific">Hymenobacter metallilatus</name>
    <dbReference type="NCBI Taxonomy" id="2493666"/>
    <lineage>
        <taxon>Bacteria</taxon>
        <taxon>Pseudomonadati</taxon>
        <taxon>Bacteroidota</taxon>
        <taxon>Cytophagia</taxon>
        <taxon>Cytophagales</taxon>
        <taxon>Hymenobacteraceae</taxon>
        <taxon>Hymenobacter</taxon>
    </lineage>
</organism>
<name>A0A3R9M6A1_9BACT</name>
<comment type="caution">
    <text evidence="1">The sequence shown here is derived from an EMBL/GenBank/DDBJ whole genome shotgun (WGS) entry which is preliminary data.</text>
</comment>
<dbReference type="AlphaFoldDB" id="A0A3R9M6A1"/>
<dbReference type="EMBL" id="RWIS01000006">
    <property type="protein sequence ID" value="RSK33117.1"/>
    <property type="molecule type" value="Genomic_DNA"/>
</dbReference>
<gene>
    <name evidence="1" type="ORF">EI290_10395</name>
</gene>
<sequence>MSETHPTPEAALRPAADWQRLQRVALLGTRQNPDELPVVPGFVLPDGTSDHREKQALLTAGVLSAIRKAGYRLAATAVADVALAAPETQDALGAGGAQLLQQLLEGQYPELLPEFLAALADNQRRVPHQLLVQLLEYARPRPALHPAVAAVLGRRGAWLAAQNPAWQGLLAASEQATEQTAWETGTIGQRALYLENLRRREPAHARQLLAAGLPQEPAKHQAQLLETLQERLAADDAPLLTQYLAAKSKEVRQTVLPLLVRLPDSPLLARLWQRAEPLVQLKRNLLSKKLLVELPASTWDKNWLLDGIEQKDSRFPGEKAALLGQLLVLIPPRRWAEQWHVSPAKIIDLAADTEWADLLLTAWSEAAVLHQDAVWTHALLEWLHAQPRQKAPTLPVARLAAVLPPAQLTELILPLLNATPHFSTNAPWQHLLQLVPAPWPEALTRRVVELLRRALRQPTELYRIQYAASQLLEHMARVVPVTQYQLCAEPLQPLLQDVPYLHNSLARLLNTLHFRQQLQEALHEPPGFG</sequence>
<keyword evidence="2" id="KW-1185">Reference proteome</keyword>
<evidence type="ECO:0000313" key="1">
    <source>
        <dbReference type="EMBL" id="RSK33117.1"/>
    </source>
</evidence>